<evidence type="ECO:0000313" key="7">
    <source>
        <dbReference type="EMBL" id="PQP96550.1"/>
    </source>
</evidence>
<proteinExistence type="predicted"/>
<keyword evidence="5" id="KW-0808">Transferase</keyword>
<dbReference type="PANTHER" id="PTHR11680:SF63">
    <property type="entry name" value="SERINE HYDROXYMETHYLTRANSFERASE 3, CHLOROPLASTIC"/>
    <property type="match status" value="1"/>
</dbReference>
<evidence type="ECO:0000313" key="9">
    <source>
        <dbReference type="Proteomes" id="UP000250321"/>
    </source>
</evidence>
<keyword evidence="3" id="KW-0663">Pyridoxal phosphate</keyword>
<dbReference type="Gene3D" id="3.40.640.10">
    <property type="entry name" value="Type I PLP-dependent aspartate aminotransferase-like (Major domain)"/>
    <property type="match status" value="1"/>
</dbReference>
<keyword evidence="9" id="KW-1185">Reference proteome</keyword>
<comment type="cofactor">
    <cofactor evidence="2">
        <name>pyridoxal 5'-phosphate</name>
        <dbReference type="ChEBI" id="CHEBI:597326"/>
    </cofactor>
</comment>
<dbReference type="GO" id="GO:0004372">
    <property type="term" value="F:glycine hydroxymethyltransferase activity"/>
    <property type="evidence" value="ECO:0007669"/>
    <property type="project" value="UniProtKB-EC"/>
</dbReference>
<dbReference type="GO" id="GO:0030170">
    <property type="term" value="F:pyridoxal phosphate binding"/>
    <property type="evidence" value="ECO:0007669"/>
    <property type="project" value="TreeGrafter"/>
</dbReference>
<comment type="catalytic activity">
    <reaction evidence="1">
        <text>(6R)-5,10-methylene-5,6,7,8-tetrahydrofolate + glycine + H2O = (6S)-5,6,7,8-tetrahydrofolate + L-serine</text>
        <dbReference type="Rhea" id="RHEA:15481"/>
        <dbReference type="ChEBI" id="CHEBI:15377"/>
        <dbReference type="ChEBI" id="CHEBI:15636"/>
        <dbReference type="ChEBI" id="CHEBI:33384"/>
        <dbReference type="ChEBI" id="CHEBI:57305"/>
        <dbReference type="ChEBI" id="CHEBI:57453"/>
        <dbReference type="EC" id="2.1.2.1"/>
    </reaction>
</comment>
<dbReference type="InterPro" id="IPR049943">
    <property type="entry name" value="Ser_HO-MeTrfase-like"/>
</dbReference>
<evidence type="ECO:0000313" key="5">
    <source>
        <dbReference type="EMBL" id="PQM33180.1"/>
    </source>
</evidence>
<organism evidence="5 9">
    <name type="scientific">Prunus yedoensis var. nudiflora</name>
    <dbReference type="NCBI Taxonomy" id="2094558"/>
    <lineage>
        <taxon>Eukaryota</taxon>
        <taxon>Viridiplantae</taxon>
        <taxon>Streptophyta</taxon>
        <taxon>Embryophyta</taxon>
        <taxon>Tracheophyta</taxon>
        <taxon>Spermatophyta</taxon>
        <taxon>Magnoliopsida</taxon>
        <taxon>eudicotyledons</taxon>
        <taxon>Gunneridae</taxon>
        <taxon>Pentapetalae</taxon>
        <taxon>rosids</taxon>
        <taxon>fabids</taxon>
        <taxon>Rosales</taxon>
        <taxon>Rosaceae</taxon>
        <taxon>Amygdaloideae</taxon>
        <taxon>Amygdaleae</taxon>
        <taxon>Prunus</taxon>
    </lineage>
</organism>
<evidence type="ECO:0000256" key="2">
    <source>
        <dbReference type="ARBA" id="ARBA00001933"/>
    </source>
</evidence>
<dbReference type="Proteomes" id="UP000250321">
    <property type="component" value="Unassembled WGS sequence"/>
</dbReference>
<keyword evidence="5" id="KW-0489">Methyltransferase</keyword>
<dbReference type="GO" id="GO:0008168">
    <property type="term" value="F:methyltransferase activity"/>
    <property type="evidence" value="ECO:0007669"/>
    <property type="project" value="UniProtKB-KW"/>
</dbReference>
<dbReference type="GO" id="GO:0019264">
    <property type="term" value="P:glycine biosynthetic process from serine"/>
    <property type="evidence" value="ECO:0007669"/>
    <property type="project" value="TreeGrafter"/>
</dbReference>
<name>A0A314U7F4_PRUYE</name>
<comment type="caution">
    <text evidence="5">The sequence shown here is derived from an EMBL/GenBank/DDBJ whole genome shotgun (WGS) entry which is preliminary data.</text>
</comment>
<dbReference type="EMBL" id="PJQY01003961">
    <property type="protein sequence ID" value="PQM33180.1"/>
    <property type="molecule type" value="Genomic_DNA"/>
</dbReference>
<dbReference type="UniPathway" id="UPA00193"/>
<dbReference type="GO" id="GO:0032259">
    <property type="term" value="P:methylation"/>
    <property type="evidence" value="ECO:0007669"/>
    <property type="project" value="UniProtKB-KW"/>
</dbReference>
<evidence type="ECO:0000259" key="4">
    <source>
        <dbReference type="Pfam" id="PF00464"/>
    </source>
</evidence>
<evidence type="ECO:0000256" key="1">
    <source>
        <dbReference type="ARBA" id="ARBA00001528"/>
    </source>
</evidence>
<evidence type="ECO:0000313" key="8">
    <source>
        <dbReference type="EMBL" id="PQQ10870.1"/>
    </source>
</evidence>
<dbReference type="STRING" id="2094558.A0A314U7F4"/>
<dbReference type="InterPro" id="IPR015424">
    <property type="entry name" value="PyrdxlP-dep_Trfase"/>
</dbReference>
<dbReference type="GO" id="GO:0005739">
    <property type="term" value="C:mitochondrion"/>
    <property type="evidence" value="ECO:0007669"/>
    <property type="project" value="TreeGrafter"/>
</dbReference>
<feature type="domain" description="Serine hydroxymethyltransferase-like" evidence="4">
    <location>
        <begin position="85"/>
        <end position="149"/>
    </location>
</feature>
<dbReference type="EMBL" id="PJQY01003882">
    <property type="protein sequence ID" value="PQM33761.1"/>
    <property type="molecule type" value="Genomic_DNA"/>
</dbReference>
<dbReference type="PANTHER" id="PTHR11680">
    <property type="entry name" value="SERINE HYDROXYMETHYLTRANSFERASE"/>
    <property type="match status" value="1"/>
</dbReference>
<dbReference type="EMBL" id="PJQY01000454">
    <property type="protein sequence ID" value="PQQ10870.1"/>
    <property type="molecule type" value="Genomic_DNA"/>
</dbReference>
<evidence type="ECO:0000256" key="3">
    <source>
        <dbReference type="ARBA" id="ARBA00022898"/>
    </source>
</evidence>
<protein>
    <submittedName>
        <fullName evidence="5">Serine hydroxymethyltransferase 3 chloroplastic</fullName>
    </submittedName>
</protein>
<dbReference type="InterPro" id="IPR015422">
    <property type="entry name" value="PyrdxlP-dep_Trfase_small"/>
</dbReference>
<gene>
    <name evidence="6" type="ORF">Pyn_11752</name>
    <name evidence="8" type="ORF">Pyn_18733</name>
    <name evidence="5" type="ORF">Pyn_19221</name>
    <name evidence="7" type="ORF">Pyn_38214</name>
</gene>
<dbReference type="EMBL" id="PJQY01002090">
    <property type="protein sequence ID" value="PQP96550.1"/>
    <property type="molecule type" value="Genomic_DNA"/>
</dbReference>
<dbReference type="GO" id="GO:0035999">
    <property type="term" value="P:tetrahydrofolate interconversion"/>
    <property type="evidence" value="ECO:0007669"/>
    <property type="project" value="UniProtKB-UniPathway"/>
</dbReference>
<dbReference type="OrthoDB" id="1479366at2759"/>
<sequence>MQACGGAAVMGSLQQPTWTKGTTFPNKRLSFGGYSHQLKLNYVKTRRSYSYIEGSLVAGRPSSSVSVPLPEIGGDGSSFIDNGLSVADPELCGIIGKEKERQFKSLELIASENFTYRAVMEAVGSCLTNKYSEGLPGKRAHSKGLGAIDALVSFPIIGEFCVGGLPIQQQ</sequence>
<evidence type="ECO:0000313" key="6">
    <source>
        <dbReference type="EMBL" id="PQM33761.1"/>
    </source>
</evidence>
<dbReference type="InterPro" id="IPR015421">
    <property type="entry name" value="PyrdxlP-dep_Trfase_major"/>
</dbReference>
<reference evidence="5 9" key="1">
    <citation type="submission" date="2018-02" db="EMBL/GenBank/DDBJ databases">
        <title>Draft genome of wild Prunus yedoensis var. nudiflora.</title>
        <authorList>
            <person name="Baek S."/>
            <person name="Kim J.-H."/>
            <person name="Choi K."/>
            <person name="Kim G.-B."/>
            <person name="Cho A."/>
            <person name="Jang H."/>
            <person name="Shin C.-H."/>
            <person name="Yu H.-J."/>
            <person name="Mun J.-H."/>
        </authorList>
    </citation>
    <scope>NUCLEOTIDE SEQUENCE [LARGE SCALE GENOMIC DNA]</scope>
    <source>
        <strain evidence="9">cv. Jeju island</strain>
        <tissue evidence="5">Leaf</tissue>
    </source>
</reference>
<dbReference type="Gene3D" id="3.90.1150.10">
    <property type="entry name" value="Aspartate Aminotransferase, domain 1"/>
    <property type="match status" value="1"/>
</dbReference>
<dbReference type="InterPro" id="IPR039429">
    <property type="entry name" value="SHMT-like_dom"/>
</dbReference>
<dbReference type="SUPFAM" id="SSF53383">
    <property type="entry name" value="PLP-dependent transferases"/>
    <property type="match status" value="1"/>
</dbReference>
<accession>A0A314U7F4</accession>
<dbReference type="AlphaFoldDB" id="A0A314U7F4"/>
<dbReference type="Pfam" id="PF00464">
    <property type="entry name" value="SHMT"/>
    <property type="match status" value="1"/>
</dbReference>